<reference evidence="2 3" key="1">
    <citation type="submission" date="2019-01" db="EMBL/GenBank/DDBJ databases">
        <authorList>
            <person name="Ferrante I. M."/>
        </authorList>
    </citation>
    <scope>NUCLEOTIDE SEQUENCE [LARGE SCALE GENOMIC DNA]</scope>
    <source>
        <strain evidence="2 3">B856</strain>
    </source>
</reference>
<proteinExistence type="predicted"/>
<dbReference type="Proteomes" id="UP000291116">
    <property type="component" value="Unassembled WGS sequence"/>
</dbReference>
<evidence type="ECO:0000256" key="1">
    <source>
        <dbReference type="SAM" id="MobiDB-lite"/>
    </source>
</evidence>
<dbReference type="EMBL" id="CAACVS010000489">
    <property type="protein sequence ID" value="VEU42866.1"/>
    <property type="molecule type" value="Genomic_DNA"/>
</dbReference>
<keyword evidence="3" id="KW-1185">Reference proteome</keyword>
<name>A0A448ZLE7_9STRA</name>
<accession>A0A448ZLE7</accession>
<protein>
    <submittedName>
        <fullName evidence="2">Uncharacterized protein</fullName>
    </submittedName>
</protein>
<feature type="region of interest" description="Disordered" evidence="1">
    <location>
        <begin position="20"/>
        <end position="45"/>
    </location>
</feature>
<evidence type="ECO:0000313" key="2">
    <source>
        <dbReference type="EMBL" id="VEU42866.1"/>
    </source>
</evidence>
<sequence length="82" mass="8384">MLTPLAWAILKNSLARLAPSSSVLSSSGVENSREVNGGEKEPTAHDLPAAVHAVPAGGITKATQVPPLWSTTASNARGKIVV</sequence>
<evidence type="ECO:0000313" key="3">
    <source>
        <dbReference type="Proteomes" id="UP000291116"/>
    </source>
</evidence>
<feature type="compositionally biased region" description="Basic and acidic residues" evidence="1">
    <location>
        <begin position="31"/>
        <end position="44"/>
    </location>
</feature>
<gene>
    <name evidence="2" type="ORF">PSNMU_V1.4_AUG-EV-PASAV3_0098550</name>
</gene>
<organism evidence="2 3">
    <name type="scientific">Pseudo-nitzschia multistriata</name>
    <dbReference type="NCBI Taxonomy" id="183589"/>
    <lineage>
        <taxon>Eukaryota</taxon>
        <taxon>Sar</taxon>
        <taxon>Stramenopiles</taxon>
        <taxon>Ochrophyta</taxon>
        <taxon>Bacillariophyta</taxon>
        <taxon>Bacillariophyceae</taxon>
        <taxon>Bacillariophycidae</taxon>
        <taxon>Bacillariales</taxon>
        <taxon>Bacillariaceae</taxon>
        <taxon>Pseudo-nitzschia</taxon>
    </lineage>
</organism>
<dbReference type="AlphaFoldDB" id="A0A448ZLE7"/>